<dbReference type="InterPro" id="IPR032675">
    <property type="entry name" value="LRR_dom_sf"/>
</dbReference>
<protein>
    <recommendedName>
        <fullName evidence="14">Disease resistance RPP13-like protein 1</fullName>
    </recommendedName>
</protein>
<dbReference type="Gene3D" id="3.40.50.300">
    <property type="entry name" value="P-loop containing nucleotide triphosphate hydrolases"/>
    <property type="match status" value="1"/>
</dbReference>
<feature type="domain" description="NB-ARC" evidence="6">
    <location>
        <begin position="177"/>
        <end position="348"/>
    </location>
</feature>
<dbReference type="PRINTS" id="PR00364">
    <property type="entry name" value="DISEASERSIST"/>
</dbReference>
<dbReference type="FunFam" id="3.40.50.300:FF:001091">
    <property type="entry name" value="Probable disease resistance protein At1g61300"/>
    <property type="match status" value="1"/>
</dbReference>
<dbReference type="Pfam" id="PF18052">
    <property type="entry name" value="Rx_N"/>
    <property type="match status" value="1"/>
</dbReference>
<dbReference type="InterPro" id="IPR057135">
    <property type="entry name" value="At4g27190-like_LRR"/>
</dbReference>
<dbReference type="SMART" id="SM00369">
    <property type="entry name" value="LRR_TYP"/>
    <property type="match status" value="3"/>
</dbReference>
<dbReference type="Pfam" id="PF00931">
    <property type="entry name" value="NB-ARC"/>
    <property type="match status" value="1"/>
</dbReference>
<evidence type="ECO:0000256" key="4">
    <source>
        <dbReference type="ARBA" id="ARBA00022821"/>
    </source>
</evidence>
<dbReference type="Pfam" id="PF23598">
    <property type="entry name" value="LRR_14"/>
    <property type="match status" value="1"/>
</dbReference>
<dbReference type="InterPro" id="IPR058922">
    <property type="entry name" value="WHD_DRP"/>
</dbReference>
<dbReference type="Proteomes" id="UP000796880">
    <property type="component" value="Unassembled WGS sequence"/>
</dbReference>
<dbReference type="Pfam" id="PF25019">
    <property type="entry name" value="LRR_R13L1-DRL21"/>
    <property type="match status" value="1"/>
</dbReference>
<evidence type="ECO:0000256" key="3">
    <source>
        <dbReference type="ARBA" id="ARBA00022741"/>
    </source>
</evidence>
<feature type="domain" description="Disease resistance R13L4/SHOC-2-like LRR" evidence="10">
    <location>
        <begin position="577"/>
        <end position="762"/>
    </location>
</feature>
<dbReference type="PANTHER" id="PTHR36766">
    <property type="entry name" value="PLANT BROAD-SPECTRUM MILDEW RESISTANCE PROTEIN RPW8"/>
    <property type="match status" value="1"/>
</dbReference>
<evidence type="ECO:0000259" key="6">
    <source>
        <dbReference type="Pfam" id="PF00931"/>
    </source>
</evidence>
<evidence type="ECO:0000259" key="10">
    <source>
        <dbReference type="Pfam" id="PF23598"/>
    </source>
</evidence>
<keyword evidence="3" id="KW-0547">Nucleotide-binding</keyword>
<feature type="domain" description="Disease resistance protein At4g27190-like leucine-rich repeats" evidence="8">
    <location>
        <begin position="956"/>
        <end position="1092"/>
    </location>
</feature>
<dbReference type="InterPro" id="IPR041118">
    <property type="entry name" value="Rx_N"/>
</dbReference>
<dbReference type="InterPro" id="IPR055414">
    <property type="entry name" value="LRR_R13L4/SHOC2-like"/>
</dbReference>
<dbReference type="GO" id="GO:0051707">
    <property type="term" value="P:response to other organism"/>
    <property type="evidence" value="ECO:0007669"/>
    <property type="project" value="UniProtKB-ARBA"/>
</dbReference>
<dbReference type="EMBL" id="VOIH02000001">
    <property type="protein sequence ID" value="KAF3455949.1"/>
    <property type="molecule type" value="Genomic_DNA"/>
</dbReference>
<gene>
    <name evidence="12" type="ORF">FNV43_RR00592</name>
</gene>
<dbReference type="InterPro" id="IPR036388">
    <property type="entry name" value="WH-like_DNA-bd_sf"/>
</dbReference>
<keyword evidence="1" id="KW-0433">Leucine-rich repeat</keyword>
<evidence type="ECO:0000259" key="7">
    <source>
        <dbReference type="Pfam" id="PF18052"/>
    </source>
</evidence>
<evidence type="ECO:0000313" key="13">
    <source>
        <dbReference type="Proteomes" id="UP000796880"/>
    </source>
</evidence>
<feature type="domain" description="Disease resistance N-terminal" evidence="7">
    <location>
        <begin position="7"/>
        <end position="98"/>
    </location>
</feature>
<dbReference type="SUPFAM" id="SSF52540">
    <property type="entry name" value="P-loop containing nucleoside triphosphate hydrolases"/>
    <property type="match status" value="1"/>
</dbReference>
<evidence type="ECO:0000259" key="8">
    <source>
        <dbReference type="Pfam" id="PF23247"/>
    </source>
</evidence>
<dbReference type="SUPFAM" id="SSF52058">
    <property type="entry name" value="L domain-like"/>
    <property type="match status" value="3"/>
</dbReference>
<dbReference type="InterPro" id="IPR002182">
    <property type="entry name" value="NB-ARC"/>
</dbReference>
<organism evidence="12 13">
    <name type="scientific">Rhamnella rubrinervis</name>
    <dbReference type="NCBI Taxonomy" id="2594499"/>
    <lineage>
        <taxon>Eukaryota</taxon>
        <taxon>Viridiplantae</taxon>
        <taxon>Streptophyta</taxon>
        <taxon>Embryophyta</taxon>
        <taxon>Tracheophyta</taxon>
        <taxon>Spermatophyta</taxon>
        <taxon>Magnoliopsida</taxon>
        <taxon>eudicotyledons</taxon>
        <taxon>Gunneridae</taxon>
        <taxon>Pentapetalae</taxon>
        <taxon>rosids</taxon>
        <taxon>fabids</taxon>
        <taxon>Rosales</taxon>
        <taxon>Rhamnaceae</taxon>
        <taxon>rhamnoid group</taxon>
        <taxon>Rhamneae</taxon>
        <taxon>Rhamnella</taxon>
    </lineage>
</organism>
<evidence type="ECO:0000256" key="5">
    <source>
        <dbReference type="ARBA" id="ARBA00022840"/>
    </source>
</evidence>
<keyword evidence="5" id="KW-0067">ATP-binding</keyword>
<evidence type="ECO:0008006" key="14">
    <source>
        <dbReference type="Google" id="ProtNLM"/>
    </source>
</evidence>
<dbReference type="InterPro" id="IPR056789">
    <property type="entry name" value="LRR_R13L1-DRL21"/>
</dbReference>
<dbReference type="Gene3D" id="1.10.10.10">
    <property type="entry name" value="Winged helix-like DNA-binding domain superfamily/Winged helix DNA-binding domain"/>
    <property type="match status" value="1"/>
</dbReference>
<reference evidence="12" key="1">
    <citation type="submission" date="2020-03" db="EMBL/GenBank/DDBJ databases">
        <title>A high-quality chromosome-level genome assembly of a woody plant with both climbing and erect habits, Rhamnella rubrinervis.</title>
        <authorList>
            <person name="Lu Z."/>
            <person name="Yang Y."/>
            <person name="Zhu X."/>
            <person name="Sun Y."/>
        </authorList>
    </citation>
    <scope>NUCLEOTIDE SEQUENCE</scope>
    <source>
        <strain evidence="12">BYM</strain>
        <tissue evidence="12">Leaf</tissue>
    </source>
</reference>
<comment type="caution">
    <text evidence="12">The sequence shown here is derived from an EMBL/GenBank/DDBJ whole genome shotgun (WGS) entry which is preliminary data.</text>
</comment>
<dbReference type="GO" id="GO:0043531">
    <property type="term" value="F:ADP binding"/>
    <property type="evidence" value="ECO:0007669"/>
    <property type="project" value="InterPro"/>
</dbReference>
<proteinExistence type="predicted"/>
<keyword evidence="2" id="KW-0677">Repeat</keyword>
<evidence type="ECO:0000256" key="2">
    <source>
        <dbReference type="ARBA" id="ARBA00022737"/>
    </source>
</evidence>
<name>A0A8K0HPF9_9ROSA</name>
<sequence length="1431" mass="162960">MAVGEAFLSAFLQVLFDRLASIEFIGLFCGQRYGDLLEQLKITLLTVTALLNDAEEKQFYSPTVEKWLHMAKDAIFDSEDLLDEMATQALKYKLEAESQANSDQVWNWNRVSSSLSPSGRGLDFKLRKIIERLELIAKYKDVLGLKDNIGERSFDGKPRLLATACLVDESCVYGRDGDKEAIIRILLRDEENSNIGVVPIVGMGGIGKTTLAQLVYNDERVDSHFDLKIWACVSYQFDVVKIAKAIVSSVTMKNFDLDNFNLLQVCLKENLIGKRFLLILDDVWNKRNNDWDLLWHPLKAGGRGSKIVVTTRDNDVASSMGTVSPHCLRGLSNEDCWLLLMNQAFENRNMDVCPNLKTIGKEIVKKCEGLPSAVKRLGILLHCRKEEDEWKDILNRKIWDFPEEENDILQTLRLSYHHLPAHLKQCFAFCSVFPVEHQFDKDSLVLLWMAEGLIQQPKGKKRLEEVGDEYFRELVARSFFQESIHNKSLFVMHRLMKELADFVSGEFCFRLEDYIKDNNQKRISEKARHSSYLRGKRDVLARFEALNGTECLRTFLPLDPTGSIGVSFMANNVPYDLLPKLRYLRVLSFNACRISELPDSLGNLKHLRYLDLSHTAIEVLPESTHTLYNLQTLILLECRYLTKLPSKMRNLTNLRHLRISGSRLREMPSQISEMKNLQTLSYFIVGKDSGSGIQELREMTQLQGSLLIAGLQNVVNFIDAMEANLKGKQDLHQLVFQWSNGFADKPQLQDLNMTEYTSTKFPSLGETMDVYTQDMMKLEHKQNSNLDDSRNERVEMLVLEMLQPHHNIKEVAIQDYGGTRFPSWIESPLFSNIKFLRLSNCTKCVYVPALGQLPSLKDLVIEGMERITSIGSEFYGDGYFSALPFPSLETLKFDNMLNWEDWTSYGVEGTEGLLRLQKIEIQNCPKLRKLLHKFSALKKMSIKGCEKLTALPRLSTCHNDIEQDTEYPCLLELSIWGCPNLKELPSLFPSLAILEMDGCQNLTEFPKLPSIRDLELKNFDAGVIQKIDKLTSLTYLRMCEIPKLTHLVEGFFQHMRTLEELRIVNLSELKSLSNMTGLPYLSNLERLEVSECPFLEELPQSFHKLTSLKEFRIWRCPSLVSFPTAGLPPLLSCLEIKDCESLQFLPEGSNSSLEYLTIEGCSSLTSLPTNELSYTLKGLEIHNCINLMSLPNELNNNSLELLRISSCHSIKSFPEGTFSLPTHTSTTAMNLKQLIINNCANLELLPEGLYNLLHLNDLEITGCPLLLSFPEPGLPISMLRSIRLSNCRGLNSLPNHFYSLTSLQELCIDGCSSLVSFPNGGLPANLMSLSVLDCENLKPSFEWGLHRLTCLTSLAFGGCHGLVSFSEEWLLPTSLFSLQLQRLPNLKTLPKGLKYLTSLDNLEIWECDSLQTLPEEETYRMVQNFDFWDVL</sequence>
<evidence type="ECO:0000256" key="1">
    <source>
        <dbReference type="ARBA" id="ARBA00022614"/>
    </source>
</evidence>
<dbReference type="OrthoDB" id="1896560at2759"/>
<accession>A0A8K0HPF9</accession>
<dbReference type="Pfam" id="PF23247">
    <property type="entry name" value="LRR_RPS2"/>
    <property type="match status" value="1"/>
</dbReference>
<dbReference type="InterPro" id="IPR003591">
    <property type="entry name" value="Leu-rich_rpt_typical-subtyp"/>
</dbReference>
<evidence type="ECO:0000259" key="9">
    <source>
        <dbReference type="Pfam" id="PF23559"/>
    </source>
</evidence>
<dbReference type="Pfam" id="PF23559">
    <property type="entry name" value="WHD_DRP"/>
    <property type="match status" value="1"/>
</dbReference>
<keyword evidence="4" id="KW-0611">Plant defense</keyword>
<keyword evidence="13" id="KW-1185">Reference proteome</keyword>
<dbReference type="GO" id="GO:0005524">
    <property type="term" value="F:ATP binding"/>
    <property type="evidence" value="ECO:0007669"/>
    <property type="project" value="UniProtKB-KW"/>
</dbReference>
<feature type="domain" description="Disease resistance protein winged helix" evidence="9">
    <location>
        <begin position="432"/>
        <end position="500"/>
    </location>
</feature>
<evidence type="ECO:0000313" key="12">
    <source>
        <dbReference type="EMBL" id="KAF3455949.1"/>
    </source>
</evidence>
<dbReference type="PANTHER" id="PTHR36766:SF31">
    <property type="entry name" value="DISEASE RESISTANCE RPP13-LIKE PROTEIN 1"/>
    <property type="match status" value="1"/>
</dbReference>
<dbReference type="FunFam" id="1.10.10.10:FF:000322">
    <property type="entry name" value="Probable disease resistance protein At1g63360"/>
    <property type="match status" value="1"/>
</dbReference>
<dbReference type="GO" id="GO:0006952">
    <property type="term" value="P:defense response"/>
    <property type="evidence" value="ECO:0007669"/>
    <property type="project" value="UniProtKB-KW"/>
</dbReference>
<evidence type="ECO:0000259" key="11">
    <source>
        <dbReference type="Pfam" id="PF25019"/>
    </source>
</evidence>
<dbReference type="Gene3D" id="1.20.5.4130">
    <property type="match status" value="1"/>
</dbReference>
<dbReference type="InterPro" id="IPR027417">
    <property type="entry name" value="P-loop_NTPase"/>
</dbReference>
<feature type="domain" description="R13L1/DRL21-like LRR repeat region" evidence="11">
    <location>
        <begin position="777"/>
        <end position="864"/>
    </location>
</feature>
<dbReference type="Gene3D" id="3.80.10.10">
    <property type="entry name" value="Ribonuclease Inhibitor"/>
    <property type="match status" value="5"/>
</dbReference>